<dbReference type="RefSeq" id="WP_093042819.1">
    <property type="nucleotide sequence ID" value="NZ_FNQR01000003.1"/>
</dbReference>
<dbReference type="GO" id="GO:0005829">
    <property type="term" value="C:cytosol"/>
    <property type="evidence" value="ECO:0007669"/>
    <property type="project" value="TreeGrafter"/>
</dbReference>
<evidence type="ECO:0000256" key="5">
    <source>
        <dbReference type="ARBA" id="ARBA00022840"/>
    </source>
</evidence>
<dbReference type="PANTHER" id="PTHR11070:SF2">
    <property type="entry name" value="ATP-DEPENDENT DNA HELICASE SRS2"/>
    <property type="match status" value="1"/>
</dbReference>
<dbReference type="CDD" id="cd18807">
    <property type="entry name" value="SF1_C_UvrD"/>
    <property type="match status" value="1"/>
</dbReference>
<feature type="domain" description="UvrD-like helicase ATP-binding" evidence="12">
    <location>
        <begin position="6"/>
        <end position="289"/>
    </location>
</feature>
<dbReference type="InterPro" id="IPR014017">
    <property type="entry name" value="DNA_helicase_UvrD-like_C"/>
</dbReference>
<keyword evidence="4 11" id="KW-0347">Helicase</keyword>
<dbReference type="Pfam" id="PF00580">
    <property type="entry name" value="UvrD-helicase"/>
    <property type="match status" value="1"/>
</dbReference>
<feature type="domain" description="UvrD-like helicase C-terminal" evidence="13">
    <location>
        <begin position="290"/>
        <end position="558"/>
    </location>
</feature>
<dbReference type="Proteomes" id="UP000198584">
    <property type="component" value="Unassembled WGS sequence"/>
</dbReference>
<dbReference type="InterPro" id="IPR027417">
    <property type="entry name" value="P-loop_NTPase"/>
</dbReference>
<evidence type="ECO:0000256" key="9">
    <source>
        <dbReference type="ARBA" id="ARBA00034808"/>
    </source>
</evidence>
<dbReference type="Pfam" id="PF13361">
    <property type="entry name" value="UvrD_C"/>
    <property type="match status" value="1"/>
</dbReference>
<dbReference type="GO" id="GO:0003677">
    <property type="term" value="F:DNA binding"/>
    <property type="evidence" value="ECO:0007669"/>
    <property type="project" value="UniProtKB-KW"/>
</dbReference>
<dbReference type="PROSITE" id="PS51217">
    <property type="entry name" value="UVRD_HELICASE_CTER"/>
    <property type="match status" value="1"/>
</dbReference>
<keyword evidence="2 11" id="KW-0547">Nucleotide-binding</keyword>
<evidence type="ECO:0000256" key="11">
    <source>
        <dbReference type="PROSITE-ProRule" id="PRU00560"/>
    </source>
</evidence>
<dbReference type="InterPro" id="IPR014016">
    <property type="entry name" value="UvrD-like_ATP-bd"/>
</dbReference>
<keyword evidence="7" id="KW-0413">Isomerase</keyword>
<accession>A0A1H3YWQ4</accession>
<dbReference type="GO" id="GO:0016887">
    <property type="term" value="F:ATP hydrolysis activity"/>
    <property type="evidence" value="ECO:0007669"/>
    <property type="project" value="RHEA"/>
</dbReference>
<dbReference type="Gene3D" id="3.40.50.300">
    <property type="entry name" value="P-loop containing nucleotide triphosphate hydrolases"/>
    <property type="match status" value="2"/>
</dbReference>
<dbReference type="STRING" id="571932.SAMN05421743_10342"/>
<evidence type="ECO:0000256" key="6">
    <source>
        <dbReference type="ARBA" id="ARBA00023125"/>
    </source>
</evidence>
<comment type="catalytic activity">
    <reaction evidence="10">
        <text>ATP + H2O = ADP + phosphate + H(+)</text>
        <dbReference type="Rhea" id="RHEA:13065"/>
        <dbReference type="ChEBI" id="CHEBI:15377"/>
        <dbReference type="ChEBI" id="CHEBI:15378"/>
        <dbReference type="ChEBI" id="CHEBI:30616"/>
        <dbReference type="ChEBI" id="CHEBI:43474"/>
        <dbReference type="ChEBI" id="CHEBI:456216"/>
        <dbReference type="EC" id="5.6.2.4"/>
    </reaction>
</comment>
<dbReference type="Gene3D" id="1.10.10.160">
    <property type="match status" value="1"/>
</dbReference>
<keyword evidence="6" id="KW-0238">DNA-binding</keyword>
<protein>
    <recommendedName>
        <fullName evidence="9">DNA 3'-5' helicase</fullName>
        <ecNumber evidence="9">5.6.2.4</ecNumber>
    </recommendedName>
</protein>
<dbReference type="GO" id="GO:0033202">
    <property type="term" value="C:DNA helicase complex"/>
    <property type="evidence" value="ECO:0007669"/>
    <property type="project" value="TreeGrafter"/>
</dbReference>
<dbReference type="GO" id="GO:0005524">
    <property type="term" value="F:ATP binding"/>
    <property type="evidence" value="ECO:0007669"/>
    <property type="project" value="UniProtKB-UniRule"/>
</dbReference>
<evidence type="ECO:0000256" key="2">
    <source>
        <dbReference type="ARBA" id="ARBA00022741"/>
    </source>
</evidence>
<dbReference type="OrthoDB" id="9810135at2"/>
<dbReference type="SUPFAM" id="SSF52540">
    <property type="entry name" value="P-loop containing nucleoside triphosphate hydrolases"/>
    <property type="match status" value="1"/>
</dbReference>
<keyword evidence="5 11" id="KW-0067">ATP-binding</keyword>
<evidence type="ECO:0000259" key="13">
    <source>
        <dbReference type="PROSITE" id="PS51217"/>
    </source>
</evidence>
<dbReference type="AlphaFoldDB" id="A0A1H3YWQ4"/>
<dbReference type="PROSITE" id="PS51198">
    <property type="entry name" value="UVRD_HELICASE_ATP_BIND"/>
    <property type="match status" value="1"/>
</dbReference>
<gene>
    <name evidence="14" type="ORF">SAMN05421743_10342</name>
</gene>
<dbReference type="CDD" id="cd17932">
    <property type="entry name" value="DEXQc_UvrD"/>
    <property type="match status" value="1"/>
</dbReference>
<organism evidence="14 15">
    <name type="scientific">Thalassobacillus cyri</name>
    <dbReference type="NCBI Taxonomy" id="571932"/>
    <lineage>
        <taxon>Bacteria</taxon>
        <taxon>Bacillati</taxon>
        <taxon>Bacillota</taxon>
        <taxon>Bacilli</taxon>
        <taxon>Bacillales</taxon>
        <taxon>Bacillaceae</taxon>
        <taxon>Thalassobacillus</taxon>
    </lineage>
</organism>
<evidence type="ECO:0000256" key="1">
    <source>
        <dbReference type="ARBA" id="ARBA00009922"/>
    </source>
</evidence>
<dbReference type="GO" id="GO:0000725">
    <property type="term" value="P:recombinational repair"/>
    <property type="evidence" value="ECO:0007669"/>
    <property type="project" value="TreeGrafter"/>
</dbReference>
<dbReference type="PANTHER" id="PTHR11070">
    <property type="entry name" value="UVRD / RECB / PCRA DNA HELICASE FAMILY MEMBER"/>
    <property type="match status" value="1"/>
</dbReference>
<dbReference type="InterPro" id="IPR000212">
    <property type="entry name" value="DNA_helicase_UvrD/REP"/>
</dbReference>
<evidence type="ECO:0000259" key="12">
    <source>
        <dbReference type="PROSITE" id="PS51198"/>
    </source>
</evidence>
<evidence type="ECO:0000313" key="15">
    <source>
        <dbReference type="Proteomes" id="UP000198584"/>
    </source>
</evidence>
<evidence type="ECO:0000256" key="7">
    <source>
        <dbReference type="ARBA" id="ARBA00023235"/>
    </source>
</evidence>
<dbReference type="EMBL" id="FNQR01000003">
    <property type="protein sequence ID" value="SEA15528.1"/>
    <property type="molecule type" value="Genomic_DNA"/>
</dbReference>
<comment type="similarity">
    <text evidence="1">Belongs to the helicase family. UvrD subfamily.</text>
</comment>
<name>A0A1H3YWQ4_9BACI</name>
<keyword evidence="3 11" id="KW-0378">Hydrolase</keyword>
<evidence type="ECO:0000256" key="4">
    <source>
        <dbReference type="ARBA" id="ARBA00022806"/>
    </source>
</evidence>
<proteinExistence type="inferred from homology"/>
<evidence type="ECO:0000256" key="8">
    <source>
        <dbReference type="ARBA" id="ARBA00034617"/>
    </source>
</evidence>
<evidence type="ECO:0000313" key="14">
    <source>
        <dbReference type="EMBL" id="SEA15528.1"/>
    </source>
</evidence>
<evidence type="ECO:0000256" key="10">
    <source>
        <dbReference type="ARBA" id="ARBA00048988"/>
    </source>
</evidence>
<dbReference type="Gene3D" id="1.10.486.10">
    <property type="entry name" value="PCRA, domain 4"/>
    <property type="match status" value="1"/>
</dbReference>
<evidence type="ECO:0000256" key="3">
    <source>
        <dbReference type="ARBA" id="ARBA00022801"/>
    </source>
</evidence>
<keyword evidence="15" id="KW-1185">Reference proteome</keyword>
<sequence>MEELMTGLNEAQQQAVTSTEGYIRVIAGAGSGKTKALTHRYAFIANALGIEPSNMLCVTFTNKAAHEMRRRVKQLIGGEQDTAFITTYHGFCVRVLREDIHRLFYPKNFVIMDVEDQKAVLREIFEDLGLKLNDKTFKRLLDKIGMLKGNTHYVQQMVKRGEMIVEEAADDLDGRIIQLYLKKQKRVFGLDFDDLINFTFVLFSQYPEVLEKWQDRLFYIQVDEFQDSNAKQFELIRMLAEKHGNLFVVGDPDQTIYEWRGADPKYIVDFQEYFPSAETIFLNRNYRSTPEILAVGNSLIRHNYFRVNKEMVTDNERGLKVIHYHGKDEREEAGWIVDKTKQLVEKQGDSYNDIAILYRANYLSRFIEQVLIKENIDYTIFGGFKFFDRMEIKDALAHLRLIAFGDDLSFSRIVNVPKRQIGKKRIQFIRERAEAEGATLYDILKKYVDHPRLQRTGARIFVDTIESLKVKRKELNISELLQETLQQTGYEAYIREDGDQDRLDNLTELLHSIVQYEQTLGEDIELEEYLQMLTLYTEHDREAQAETVKMMTIHTAKGLEFPYVFIAGMTEGVIPNVRTLRERKERGLEEERRLAYVAVTRAEKELYMTESEGFQSGGLQKYPSRFIFEIDETDYQRIGLIDEGLIKEVKQYLQAYAHPEHETGNGFEKGTRVRHPVFGEGNIENIDEKKNIYFIYFYKLKAPRPISRNFKNLEKLDEPQSGQQQ</sequence>
<feature type="binding site" evidence="11">
    <location>
        <begin position="27"/>
        <end position="34"/>
    </location>
    <ligand>
        <name>ATP</name>
        <dbReference type="ChEBI" id="CHEBI:30616"/>
    </ligand>
</feature>
<dbReference type="GO" id="GO:0043138">
    <property type="term" value="F:3'-5' DNA helicase activity"/>
    <property type="evidence" value="ECO:0007669"/>
    <property type="project" value="UniProtKB-EC"/>
</dbReference>
<dbReference type="EC" id="5.6.2.4" evidence="9"/>
<reference evidence="15" key="1">
    <citation type="submission" date="2016-10" db="EMBL/GenBank/DDBJ databases">
        <authorList>
            <person name="Varghese N."/>
            <person name="Submissions S."/>
        </authorList>
    </citation>
    <scope>NUCLEOTIDE SEQUENCE [LARGE SCALE GENOMIC DNA]</scope>
    <source>
        <strain evidence="15">CCM7597</strain>
    </source>
</reference>
<comment type="catalytic activity">
    <reaction evidence="8">
        <text>Couples ATP hydrolysis with the unwinding of duplex DNA by translocating in the 3'-5' direction.</text>
        <dbReference type="EC" id="5.6.2.4"/>
    </reaction>
</comment>
<dbReference type="InterPro" id="IPR013986">
    <property type="entry name" value="DExx_box_DNA_helicase_dom_sf"/>
</dbReference>